<evidence type="ECO:0000313" key="2">
    <source>
        <dbReference type="EMBL" id="KIH70210.1"/>
    </source>
</evidence>
<evidence type="ECO:0000313" key="3">
    <source>
        <dbReference type="EMBL" id="MDB0581065.1"/>
    </source>
</evidence>
<dbReference type="AlphaFoldDB" id="A0A0C2H8S0"/>
<accession>A0A0C2H8S0</accession>
<name>A0A0C2H8S0_9STAP</name>
<dbReference type="RefSeq" id="WP_040106414.1">
    <property type="nucleotide sequence ID" value="NZ_JABEVU030000001.1"/>
</dbReference>
<feature type="compositionally biased region" description="Low complexity" evidence="1">
    <location>
        <begin position="34"/>
        <end position="44"/>
    </location>
</feature>
<gene>
    <name evidence="3" type="ORF">F7P68_0011045</name>
    <name evidence="2" type="ORF">SN16_09650</name>
</gene>
<dbReference type="Proteomes" id="UP000527860">
    <property type="component" value="Unassembled WGS sequence"/>
</dbReference>
<feature type="region of interest" description="Disordered" evidence="1">
    <location>
        <begin position="34"/>
        <end position="71"/>
    </location>
</feature>
<proteinExistence type="predicted"/>
<keyword evidence="5" id="KW-1185">Reference proteome</keyword>
<dbReference type="GeneID" id="77845820"/>
<organism evidence="2 4">
    <name type="scientific">Salinicoccus roseus</name>
    <dbReference type="NCBI Taxonomy" id="45670"/>
    <lineage>
        <taxon>Bacteria</taxon>
        <taxon>Bacillati</taxon>
        <taxon>Bacillota</taxon>
        <taxon>Bacilli</taxon>
        <taxon>Bacillales</taxon>
        <taxon>Staphylococcaceae</taxon>
        <taxon>Salinicoccus</taxon>
    </lineage>
</organism>
<dbReference type="EMBL" id="JXII01000008">
    <property type="protein sequence ID" value="KIH70210.1"/>
    <property type="molecule type" value="Genomic_DNA"/>
</dbReference>
<reference evidence="2 4" key="1">
    <citation type="submission" date="2015-01" db="EMBL/GenBank/DDBJ databases">
        <title>Genome sequences of high lactate-tolerant strain Salinicoccus roseus W12 with industrial interest.</title>
        <authorList>
            <person name="Wang H."/>
            <person name="Yu B."/>
        </authorList>
    </citation>
    <scope>NUCLEOTIDE SEQUENCE [LARGE SCALE GENOMIC DNA]</scope>
    <source>
        <strain evidence="2 4">W12</strain>
    </source>
</reference>
<reference evidence="3" key="3">
    <citation type="submission" date="2022-12" db="EMBL/GenBank/DDBJ databases">
        <title>Genome analysis and biological profiling of marine Salinicoccus roseus MOSEL-ME25.</title>
        <authorList>
            <person name="Mirza F.T."/>
            <person name="Xie Y."/>
            <person name="Shinwari Z.K."/>
        </authorList>
    </citation>
    <scope>NUCLEOTIDE SEQUENCE</scope>
    <source>
        <strain evidence="3">MOSEL-ME25</strain>
    </source>
</reference>
<evidence type="ECO:0000313" key="4">
    <source>
        <dbReference type="Proteomes" id="UP000031546"/>
    </source>
</evidence>
<dbReference type="EMBL" id="JABEVU030000001">
    <property type="protein sequence ID" value="MDB0581065.1"/>
    <property type="molecule type" value="Genomic_DNA"/>
</dbReference>
<protein>
    <submittedName>
        <fullName evidence="2">Uncharacterized protein</fullName>
    </submittedName>
</protein>
<dbReference type="Proteomes" id="UP000031546">
    <property type="component" value="Unassembled WGS sequence"/>
</dbReference>
<sequence length="253" mass="28542">MKKALIILLLVIFGIGIYMNFGMGKSVEEATIKEAPASTASAEPPSEEGPDEEEAPQEEPETAEATNEEDMRPFNQEALNGIHEEAVAENEPVIIDVVIPSYYTEDFVDLLTQQFGKSRIEFNRVDLDAASPGLETLTVNENSDGVIIDALQIMDYNQEVLPDREAERLEDAYMKLHDAGKVVYLLGNPNVHQHENLSQVLEADAEHFPEHDYYYIDNQDITVEDAYYDYDSGVLTRPVETRIAQNIHEYMIE</sequence>
<comment type="caution">
    <text evidence="2">The sequence shown here is derived from an EMBL/GenBank/DDBJ whole genome shotgun (WGS) entry which is preliminary data.</text>
</comment>
<evidence type="ECO:0000256" key="1">
    <source>
        <dbReference type="SAM" id="MobiDB-lite"/>
    </source>
</evidence>
<dbReference type="OrthoDB" id="2388342at2"/>
<feature type="compositionally biased region" description="Acidic residues" evidence="1">
    <location>
        <begin position="45"/>
        <end position="68"/>
    </location>
</feature>
<evidence type="ECO:0000313" key="5">
    <source>
        <dbReference type="Proteomes" id="UP000527860"/>
    </source>
</evidence>
<reference evidence="3" key="2">
    <citation type="submission" date="2020-04" db="EMBL/GenBank/DDBJ databases">
        <authorList>
            <person name="Tanveer F."/>
            <person name="Xie Y."/>
            <person name="Shinwari Z.K."/>
        </authorList>
    </citation>
    <scope>NUCLEOTIDE SEQUENCE</scope>
    <source>
        <strain evidence="3">MOSEL-ME25</strain>
    </source>
</reference>